<dbReference type="InterPro" id="IPR037185">
    <property type="entry name" value="EmrE-like"/>
</dbReference>
<accession>E6UCH8</accession>
<evidence type="ECO:0000313" key="9">
    <source>
        <dbReference type="EMBL" id="ADU21583.1"/>
    </source>
</evidence>
<evidence type="ECO:0000256" key="7">
    <source>
        <dbReference type="SAM" id="Phobius"/>
    </source>
</evidence>
<dbReference type="PANTHER" id="PTHR42920">
    <property type="entry name" value="OS03G0707200 PROTEIN-RELATED"/>
    <property type="match status" value="1"/>
</dbReference>
<dbReference type="eggNOG" id="COG0697">
    <property type="taxonomic scope" value="Bacteria"/>
</dbReference>
<dbReference type="RefSeq" id="WP_013497761.1">
    <property type="nucleotide sequence ID" value="NC_014833.1"/>
</dbReference>
<dbReference type="Gene3D" id="1.10.3730.20">
    <property type="match status" value="1"/>
</dbReference>
<evidence type="ECO:0000256" key="4">
    <source>
        <dbReference type="ARBA" id="ARBA00022692"/>
    </source>
</evidence>
<reference evidence="9 10" key="1">
    <citation type="journal article" date="2011" name="J. Bacteriol.">
        <title>Complete genome of the cellulolytic ruminal bacterium Ruminococcus albus 7.</title>
        <authorList>
            <person name="Suen G."/>
            <person name="Stevenson D.M."/>
            <person name="Bruce D.C."/>
            <person name="Chertkov O."/>
            <person name="Copeland A."/>
            <person name="Cheng J.F."/>
            <person name="Detter C."/>
            <person name="Detter J.C."/>
            <person name="Goodwin L.A."/>
            <person name="Han C.S."/>
            <person name="Hauser L.J."/>
            <person name="Ivanova N.N."/>
            <person name="Kyrpides N.C."/>
            <person name="Land M.L."/>
            <person name="Lapidus A."/>
            <person name="Lucas S."/>
            <person name="Ovchinnikova G."/>
            <person name="Pitluck S."/>
            <person name="Tapia R."/>
            <person name="Woyke T."/>
            <person name="Boyum J."/>
            <person name="Mead D."/>
            <person name="Weimer P.J."/>
        </authorList>
    </citation>
    <scope>NUCLEOTIDE SEQUENCE [LARGE SCALE GENOMIC DNA]</scope>
    <source>
        <strain evidence="10">ATCC 27210 / DSM 20455 / JCM 14654 / NCDO 2250 / 7</strain>
    </source>
</reference>
<evidence type="ECO:0000256" key="1">
    <source>
        <dbReference type="ARBA" id="ARBA00004651"/>
    </source>
</evidence>
<proteinExistence type="inferred from homology"/>
<keyword evidence="5 7" id="KW-1133">Transmembrane helix</keyword>
<keyword evidence="4 7" id="KW-0812">Transmembrane</keyword>
<dbReference type="AlphaFoldDB" id="E6UCH8"/>
<dbReference type="PANTHER" id="PTHR42920:SF5">
    <property type="entry name" value="EAMA DOMAIN-CONTAINING PROTEIN"/>
    <property type="match status" value="1"/>
</dbReference>
<keyword evidence="6 7" id="KW-0472">Membrane</keyword>
<feature type="transmembrane region" description="Helical" evidence="7">
    <location>
        <begin position="180"/>
        <end position="201"/>
    </location>
</feature>
<feature type="transmembrane region" description="Helical" evidence="7">
    <location>
        <begin position="245"/>
        <end position="262"/>
    </location>
</feature>
<keyword evidence="3" id="KW-1003">Cell membrane</keyword>
<dbReference type="Proteomes" id="UP000006919">
    <property type="component" value="Chromosome"/>
</dbReference>
<dbReference type="Pfam" id="PF00892">
    <property type="entry name" value="EamA"/>
    <property type="match status" value="2"/>
</dbReference>
<protein>
    <recommendedName>
        <fullName evidence="8">EamA domain-containing protein</fullName>
    </recommendedName>
</protein>
<dbReference type="HOGENOM" id="CLU_033863_21_2_9"/>
<sequence length="294" mass="31363" precursor="true">MKNLKGSIMLIITALIWGTAFVAQSKGMDYIGPFTYNALRTLLGGIVLIPVIALFRRSKSTQKNTPSKTTVKGGILCGTVLFAASSLQQAGIIMTTAGKAGFVTALYIIIVPVLGLFLGKRPRSVIWICAAGALAGFYLLCIKEDFAVSVGDLLVLAGAVFFAVHIMVIDKFNDMGADGMVMACLQFFTAGTIMLICMFIFEKPVLSSISDAKLTILYTGIMSCGVAYTLQILGQRQTEPARATMLMSLESVFAALSGWVILNEKLSPREICGCALVFSAVLAAQLLSADKKAE</sequence>
<dbReference type="InterPro" id="IPR000620">
    <property type="entry name" value="EamA_dom"/>
</dbReference>
<evidence type="ECO:0000256" key="3">
    <source>
        <dbReference type="ARBA" id="ARBA00022475"/>
    </source>
</evidence>
<dbReference type="EMBL" id="CP002403">
    <property type="protein sequence ID" value="ADU21583.1"/>
    <property type="molecule type" value="Genomic_DNA"/>
</dbReference>
<feature type="transmembrane region" description="Helical" evidence="7">
    <location>
        <begin position="216"/>
        <end position="233"/>
    </location>
</feature>
<dbReference type="InterPro" id="IPR051258">
    <property type="entry name" value="Diverse_Substrate_Transporter"/>
</dbReference>
<dbReference type="SUPFAM" id="SSF103481">
    <property type="entry name" value="Multidrug resistance efflux transporter EmrE"/>
    <property type="match status" value="2"/>
</dbReference>
<feature type="transmembrane region" description="Helical" evidence="7">
    <location>
        <begin position="100"/>
        <end position="118"/>
    </location>
</feature>
<feature type="domain" description="EamA" evidence="8">
    <location>
        <begin position="5"/>
        <end position="140"/>
    </location>
</feature>
<feature type="transmembrane region" description="Helical" evidence="7">
    <location>
        <begin position="125"/>
        <end position="140"/>
    </location>
</feature>
<evidence type="ECO:0000256" key="5">
    <source>
        <dbReference type="ARBA" id="ARBA00022989"/>
    </source>
</evidence>
<organism evidence="9 10">
    <name type="scientific">Ruminococcus albus (strain ATCC 27210 / DSM 20455 / JCM 14654 / NCDO 2250 / 7)</name>
    <dbReference type="NCBI Taxonomy" id="697329"/>
    <lineage>
        <taxon>Bacteria</taxon>
        <taxon>Bacillati</taxon>
        <taxon>Bacillota</taxon>
        <taxon>Clostridia</taxon>
        <taxon>Eubacteriales</taxon>
        <taxon>Oscillospiraceae</taxon>
        <taxon>Ruminococcus</taxon>
    </lineage>
</organism>
<feature type="transmembrane region" description="Helical" evidence="7">
    <location>
        <begin position="146"/>
        <end position="168"/>
    </location>
</feature>
<feature type="domain" description="EamA" evidence="8">
    <location>
        <begin position="151"/>
        <end position="282"/>
    </location>
</feature>
<feature type="transmembrane region" description="Helical" evidence="7">
    <location>
        <begin position="35"/>
        <end position="55"/>
    </location>
</feature>
<gene>
    <name evidence="9" type="ordered locus">Rumal_1057</name>
</gene>
<name>E6UCH8_RUMA7</name>
<comment type="similarity">
    <text evidence="2">Belongs to the EamA transporter family.</text>
</comment>
<evidence type="ECO:0000259" key="8">
    <source>
        <dbReference type="Pfam" id="PF00892"/>
    </source>
</evidence>
<evidence type="ECO:0000313" key="10">
    <source>
        <dbReference type="Proteomes" id="UP000006919"/>
    </source>
</evidence>
<dbReference type="GO" id="GO:0005886">
    <property type="term" value="C:plasma membrane"/>
    <property type="evidence" value="ECO:0007669"/>
    <property type="project" value="UniProtKB-SubCell"/>
</dbReference>
<dbReference type="KEGG" id="ral:Rumal_1057"/>
<comment type="subcellular location">
    <subcellularLocation>
        <location evidence="1">Cell membrane</location>
        <topology evidence="1">Multi-pass membrane protein</topology>
    </subcellularLocation>
</comment>
<evidence type="ECO:0000256" key="6">
    <source>
        <dbReference type="ARBA" id="ARBA00023136"/>
    </source>
</evidence>
<evidence type="ECO:0000256" key="2">
    <source>
        <dbReference type="ARBA" id="ARBA00007362"/>
    </source>
</evidence>